<evidence type="ECO:0000256" key="3">
    <source>
        <dbReference type="SAM" id="Coils"/>
    </source>
</evidence>
<dbReference type="EMBL" id="CAADRA010007074">
    <property type="protein sequence ID" value="VFT99016.1"/>
    <property type="molecule type" value="Genomic_DNA"/>
</dbReference>
<keyword evidence="3" id="KW-0175">Coiled coil</keyword>
<reference evidence="4" key="2">
    <citation type="submission" date="2019-06" db="EMBL/GenBank/DDBJ databases">
        <title>Genomics analysis of Aphanomyces spp. identifies a new class of oomycete effector associated with host adaptation.</title>
        <authorList>
            <person name="Gaulin E."/>
        </authorList>
    </citation>
    <scope>NUCLEOTIDE SEQUENCE</scope>
    <source>
        <strain evidence="4">CBS 578.67</strain>
    </source>
</reference>
<reference evidence="5 6" key="1">
    <citation type="submission" date="2019-03" db="EMBL/GenBank/DDBJ databases">
        <authorList>
            <person name="Gaulin E."/>
            <person name="Dumas B."/>
        </authorList>
    </citation>
    <scope>NUCLEOTIDE SEQUENCE [LARGE SCALE GENOMIC DNA]</scope>
    <source>
        <strain evidence="5">CBS 568.67</strain>
    </source>
</reference>
<dbReference type="PANTHER" id="PTHR15454">
    <property type="entry name" value="NISCHARIN RELATED"/>
    <property type="match status" value="1"/>
</dbReference>
<evidence type="ECO:0000256" key="1">
    <source>
        <dbReference type="ARBA" id="ARBA00022614"/>
    </source>
</evidence>
<feature type="coiled-coil region" evidence="3">
    <location>
        <begin position="343"/>
        <end position="373"/>
    </location>
</feature>
<proteinExistence type="predicted"/>
<dbReference type="EMBL" id="VJMH01007048">
    <property type="protein sequence ID" value="KAF0685745.1"/>
    <property type="molecule type" value="Genomic_DNA"/>
</dbReference>
<keyword evidence="1" id="KW-0433">Leucine-rich repeat</keyword>
<gene>
    <name evidence="5" type="primary">Aste57867_22353</name>
    <name evidence="4" type="ORF">As57867_022283</name>
    <name evidence="5" type="ORF">ASTE57867_22353</name>
</gene>
<dbReference type="Gene3D" id="3.80.10.10">
    <property type="entry name" value="Ribonuclease Inhibitor"/>
    <property type="match status" value="1"/>
</dbReference>
<dbReference type="GO" id="GO:0005737">
    <property type="term" value="C:cytoplasm"/>
    <property type="evidence" value="ECO:0007669"/>
    <property type="project" value="TreeGrafter"/>
</dbReference>
<organism evidence="5 6">
    <name type="scientific">Aphanomyces stellatus</name>
    <dbReference type="NCBI Taxonomy" id="120398"/>
    <lineage>
        <taxon>Eukaryota</taxon>
        <taxon>Sar</taxon>
        <taxon>Stramenopiles</taxon>
        <taxon>Oomycota</taxon>
        <taxon>Saprolegniomycetes</taxon>
        <taxon>Saprolegniales</taxon>
        <taxon>Verrucalvaceae</taxon>
        <taxon>Aphanomyces</taxon>
    </lineage>
</organism>
<keyword evidence="2" id="KW-0677">Repeat</keyword>
<name>A0A485LK49_9STRA</name>
<evidence type="ECO:0000256" key="2">
    <source>
        <dbReference type="ARBA" id="ARBA00022737"/>
    </source>
</evidence>
<dbReference type="SUPFAM" id="SSF52058">
    <property type="entry name" value="L domain-like"/>
    <property type="match status" value="1"/>
</dbReference>
<keyword evidence="6" id="KW-1185">Reference proteome</keyword>
<protein>
    <submittedName>
        <fullName evidence="5">Aste57867_22353 protein</fullName>
    </submittedName>
</protein>
<accession>A0A485LK49</accession>
<dbReference type="Proteomes" id="UP000332933">
    <property type="component" value="Unassembled WGS sequence"/>
</dbReference>
<sequence>MKPKWSWTTVETAQVSPFWAIDPTQTIVPTFLSVKFKQLSSLHALHLPTPPDAPFPIDSIVTMDASINRLQSLDGLGGICPNLRELQLRTITGLDMLVQLRVLLAANNYLTTLTWLWPGNRLVHVDISSNGLVSLAGLHLCPTLRKLNVAENQLTSLAGLQHALQLEELECRHNQLTDDTLGYLCPLTKLRVLSVGFNRLADVDALAKVVFALSRLEEVNCVENPVTKCEVYRFRMCQNRTLRVLDHKQVSQALRTSMDSMGTDQAVTALVERTTLGYLEHMETQKRVLDEGMHFYKAREELLTQAFDQYKCTMESEMDECVQFAHRLTTSDRTSYLLSKTGLDEWKQALQRMAQERTDAEDAKAQADKATTEQTMRVRAATLSYEKKLLDLAAHRPHVWRDIKIMELNQRQMEDARRDERDKLRRLQDDEKERRVVLERERRARAVLELVKTMHIDEVPEMSDKIDRLRAKSVRLKTKERAAKRIQQAFRHRKEQHTTVEKKMEKQPTQPQVQVAAVVVEAVTKETKKKGFSLWRKKK</sequence>
<evidence type="ECO:0000313" key="4">
    <source>
        <dbReference type="EMBL" id="KAF0685745.1"/>
    </source>
</evidence>
<dbReference type="AlphaFoldDB" id="A0A485LK49"/>
<evidence type="ECO:0000313" key="6">
    <source>
        <dbReference type="Proteomes" id="UP000332933"/>
    </source>
</evidence>
<dbReference type="InterPro" id="IPR032675">
    <property type="entry name" value="LRR_dom_sf"/>
</dbReference>
<feature type="coiled-coil region" evidence="3">
    <location>
        <begin position="410"/>
        <end position="441"/>
    </location>
</feature>
<evidence type="ECO:0000313" key="5">
    <source>
        <dbReference type="EMBL" id="VFT99016.1"/>
    </source>
</evidence>
<dbReference type="InterPro" id="IPR001611">
    <property type="entry name" value="Leu-rich_rpt"/>
</dbReference>
<dbReference type="PROSITE" id="PS51450">
    <property type="entry name" value="LRR"/>
    <property type="match status" value="1"/>
</dbReference>
<dbReference type="OrthoDB" id="6334211at2759"/>